<dbReference type="RefSeq" id="WP_210420579.1">
    <property type="nucleotide sequence ID" value="NZ_CP042997.1"/>
</dbReference>
<dbReference type="PANTHER" id="PTHR46865:SF2">
    <property type="entry name" value="MONOOXYGENASE"/>
    <property type="match status" value="1"/>
</dbReference>
<evidence type="ECO:0000313" key="2">
    <source>
        <dbReference type="EMBL" id="QEH35198.1"/>
    </source>
</evidence>
<dbReference type="EMBL" id="CP042997">
    <property type="protein sequence ID" value="QEH35198.1"/>
    <property type="molecule type" value="Genomic_DNA"/>
</dbReference>
<feature type="domain" description="FAD-binding" evidence="1">
    <location>
        <begin position="12"/>
        <end position="329"/>
    </location>
</feature>
<dbReference type="SUPFAM" id="SSF51905">
    <property type="entry name" value="FAD/NAD(P)-binding domain"/>
    <property type="match status" value="1"/>
</dbReference>
<dbReference type="InterPro" id="IPR036188">
    <property type="entry name" value="FAD/NAD-bd_sf"/>
</dbReference>
<protein>
    <submittedName>
        <fullName evidence="2">6-hydroxynicotinate 3-monooxygenase</fullName>
        <ecNumber evidence="2">1.14.13.114</ecNumber>
    </submittedName>
</protein>
<dbReference type="Proteomes" id="UP000324233">
    <property type="component" value="Chromosome"/>
</dbReference>
<dbReference type="GO" id="GO:0071949">
    <property type="term" value="F:FAD binding"/>
    <property type="evidence" value="ECO:0007669"/>
    <property type="project" value="InterPro"/>
</dbReference>
<keyword evidence="2" id="KW-0560">Oxidoreductase</keyword>
<dbReference type="AlphaFoldDB" id="A0A5B9W3N1"/>
<dbReference type="InterPro" id="IPR002938">
    <property type="entry name" value="FAD-bd"/>
</dbReference>
<dbReference type="InterPro" id="IPR051704">
    <property type="entry name" value="FAD_aromatic-hydroxylase"/>
</dbReference>
<dbReference type="PRINTS" id="PR00420">
    <property type="entry name" value="RNGMNOXGNASE"/>
</dbReference>
<gene>
    <name evidence="2" type="primary">nicC</name>
    <name evidence="2" type="ORF">OJF2_37450</name>
</gene>
<dbReference type="KEGG" id="agv:OJF2_37450"/>
<sequence>MSDSLSRGARRRVLISGASIAGPTLAYWLDRRGFAVTVVERAPAVRGGGYPIDIRGTALRVAERMGLRARIDAAHIGSRGLRFVGREGETIGTVPIYELTSNDLGRDVELPRGELTDMLYGLTRRGGVGYRFGDSIDAIRDDGRGVDVRFRSGVRERYDVVIGADGLHSNTRRLAFGPEDAYSHYLGFAFNLFSMPNDLGLSREAVLYAEPGRIAGVLAVRDDPRLFAFLIFAAEAPPFGAHADRAEQVERTAALFADCGWQVPRMVEAMRDAEDLYFDAVSQIRMPRWSRGRVALVGDAACAPSFRAGQGSSMAMVGAYVLAGELATHDDPSEAFAAYERLVRPYMEANQALATKDTANIVFPRTRQDLDARDRMLASIRADRSGATRYRDADAEAAHNALELPAYG</sequence>
<accession>A0A5B9W3N1</accession>
<dbReference type="GO" id="GO:0043731">
    <property type="term" value="F:6-hydroxynicotinate 3-monooxygenase activity"/>
    <property type="evidence" value="ECO:0007669"/>
    <property type="project" value="UniProtKB-EC"/>
</dbReference>
<proteinExistence type="predicted"/>
<reference evidence="2 3" key="1">
    <citation type="submission" date="2019-08" db="EMBL/GenBank/DDBJ databases">
        <title>Deep-cultivation of Planctomycetes and their phenomic and genomic characterization uncovers novel biology.</title>
        <authorList>
            <person name="Wiegand S."/>
            <person name="Jogler M."/>
            <person name="Boedeker C."/>
            <person name="Pinto D."/>
            <person name="Vollmers J."/>
            <person name="Rivas-Marin E."/>
            <person name="Kohn T."/>
            <person name="Peeters S.H."/>
            <person name="Heuer A."/>
            <person name="Rast P."/>
            <person name="Oberbeckmann S."/>
            <person name="Bunk B."/>
            <person name="Jeske O."/>
            <person name="Meyerdierks A."/>
            <person name="Storesund J.E."/>
            <person name="Kallscheuer N."/>
            <person name="Luecker S."/>
            <person name="Lage O.M."/>
            <person name="Pohl T."/>
            <person name="Merkel B.J."/>
            <person name="Hornburger P."/>
            <person name="Mueller R.-W."/>
            <person name="Bruemmer F."/>
            <person name="Labrenz M."/>
            <person name="Spormann A.M."/>
            <person name="Op den Camp H."/>
            <person name="Overmann J."/>
            <person name="Amann R."/>
            <person name="Jetten M.S.M."/>
            <person name="Mascher T."/>
            <person name="Medema M.H."/>
            <person name="Devos D.P."/>
            <person name="Kaster A.-K."/>
            <person name="Ovreas L."/>
            <person name="Rohde M."/>
            <person name="Galperin M.Y."/>
            <person name="Jogler C."/>
        </authorList>
    </citation>
    <scope>NUCLEOTIDE SEQUENCE [LARGE SCALE GENOMIC DNA]</scope>
    <source>
        <strain evidence="2 3">OJF2</strain>
    </source>
</reference>
<evidence type="ECO:0000259" key="1">
    <source>
        <dbReference type="Pfam" id="PF01494"/>
    </source>
</evidence>
<dbReference type="EC" id="1.14.13.114" evidence="2"/>
<dbReference type="Gene3D" id="3.30.9.10">
    <property type="entry name" value="D-Amino Acid Oxidase, subunit A, domain 2"/>
    <property type="match status" value="1"/>
</dbReference>
<keyword evidence="3" id="KW-1185">Reference proteome</keyword>
<keyword evidence="2" id="KW-0503">Monooxygenase</keyword>
<dbReference type="Pfam" id="PF01494">
    <property type="entry name" value="FAD_binding_3"/>
    <property type="match status" value="1"/>
</dbReference>
<dbReference type="PANTHER" id="PTHR46865">
    <property type="entry name" value="OXIDOREDUCTASE-RELATED"/>
    <property type="match status" value="1"/>
</dbReference>
<name>A0A5B9W3N1_9BACT</name>
<organism evidence="2 3">
    <name type="scientific">Aquisphaera giovannonii</name>
    <dbReference type="NCBI Taxonomy" id="406548"/>
    <lineage>
        <taxon>Bacteria</taxon>
        <taxon>Pseudomonadati</taxon>
        <taxon>Planctomycetota</taxon>
        <taxon>Planctomycetia</taxon>
        <taxon>Isosphaerales</taxon>
        <taxon>Isosphaeraceae</taxon>
        <taxon>Aquisphaera</taxon>
    </lineage>
</organism>
<dbReference type="Gene3D" id="3.50.50.60">
    <property type="entry name" value="FAD/NAD(P)-binding domain"/>
    <property type="match status" value="1"/>
</dbReference>
<evidence type="ECO:0000313" key="3">
    <source>
        <dbReference type="Proteomes" id="UP000324233"/>
    </source>
</evidence>